<dbReference type="GO" id="GO:0051646">
    <property type="term" value="P:mitochondrion localization"/>
    <property type="evidence" value="ECO:0007669"/>
    <property type="project" value="TreeGrafter"/>
</dbReference>
<feature type="domain" description="Dynamin-type G" evidence="7">
    <location>
        <begin position="1"/>
        <end position="57"/>
    </location>
</feature>
<keyword evidence="3" id="KW-0378">Hydrolase</keyword>
<dbReference type="PROSITE" id="PS51718">
    <property type="entry name" value="G_DYNAMIN_2"/>
    <property type="match status" value="1"/>
</dbReference>
<dbReference type="GO" id="GO:0003924">
    <property type="term" value="F:GTPase activity"/>
    <property type="evidence" value="ECO:0007669"/>
    <property type="project" value="InterPro"/>
</dbReference>
<comment type="subcellular location">
    <subcellularLocation>
        <location evidence="1">Membrane</location>
    </subcellularLocation>
</comment>
<gene>
    <name evidence="8" type="ORF">OVN521_LOCUS43061</name>
</gene>
<dbReference type="InterPro" id="IPR027094">
    <property type="entry name" value="Mitofusin_fam"/>
</dbReference>
<dbReference type="Pfam" id="PF00350">
    <property type="entry name" value="Dynamin_N"/>
    <property type="match status" value="1"/>
</dbReference>
<protein>
    <recommendedName>
        <fullName evidence="7">Dynamin-type G domain-containing protein</fullName>
    </recommendedName>
</protein>
<evidence type="ECO:0000256" key="2">
    <source>
        <dbReference type="ARBA" id="ARBA00022741"/>
    </source>
</evidence>
<dbReference type="PANTHER" id="PTHR10465:SF3">
    <property type="entry name" value="TRANSMEMBRANE GTPASE MARF-RELATED"/>
    <property type="match status" value="1"/>
</dbReference>
<sequence length="57" mass="6195">TSNGKSTTVNAMLRERILPVGMGHTTNCFLQIEGTDEAEPYVLTPESDEPKSVSVSR</sequence>
<dbReference type="GO" id="GO:0008053">
    <property type="term" value="P:mitochondrial fusion"/>
    <property type="evidence" value="ECO:0007669"/>
    <property type="project" value="TreeGrafter"/>
</dbReference>
<evidence type="ECO:0000256" key="6">
    <source>
        <dbReference type="ARBA" id="ARBA00023136"/>
    </source>
</evidence>
<evidence type="ECO:0000259" key="7">
    <source>
        <dbReference type="PROSITE" id="PS51718"/>
    </source>
</evidence>
<keyword evidence="6" id="KW-0472">Membrane</keyword>
<dbReference type="InterPro" id="IPR045063">
    <property type="entry name" value="Dynamin_N"/>
</dbReference>
<keyword evidence="2" id="KW-0547">Nucleotide-binding</keyword>
<keyword evidence="5" id="KW-0342">GTP-binding</keyword>
<evidence type="ECO:0000256" key="5">
    <source>
        <dbReference type="ARBA" id="ARBA00023134"/>
    </source>
</evidence>
<comment type="caution">
    <text evidence="8">The sequence shown here is derived from an EMBL/GenBank/DDBJ whole genome shotgun (WGS) entry which is preliminary data.</text>
</comment>
<dbReference type="InterPro" id="IPR027417">
    <property type="entry name" value="P-loop_NTPase"/>
</dbReference>
<dbReference type="InterPro" id="IPR030381">
    <property type="entry name" value="G_DYNAMIN_dom"/>
</dbReference>
<keyword evidence="9" id="KW-1185">Reference proteome</keyword>
<reference evidence="8" key="1">
    <citation type="submission" date="2021-02" db="EMBL/GenBank/DDBJ databases">
        <authorList>
            <person name="Nowell W R."/>
        </authorList>
    </citation>
    <scope>NUCLEOTIDE SEQUENCE</scope>
</reference>
<evidence type="ECO:0000313" key="9">
    <source>
        <dbReference type="Proteomes" id="UP000663866"/>
    </source>
</evidence>
<dbReference type="AlphaFoldDB" id="A0A820YG33"/>
<feature type="non-terminal residue" evidence="8">
    <location>
        <position position="1"/>
    </location>
</feature>
<dbReference type="Gene3D" id="3.40.50.300">
    <property type="entry name" value="P-loop containing nucleotide triphosphate hydrolases"/>
    <property type="match status" value="1"/>
</dbReference>
<accession>A0A820YG33</accession>
<dbReference type="Proteomes" id="UP000663866">
    <property type="component" value="Unassembled WGS sequence"/>
</dbReference>
<dbReference type="GO" id="GO:0005525">
    <property type="term" value="F:GTP binding"/>
    <property type="evidence" value="ECO:0007669"/>
    <property type="project" value="UniProtKB-KW"/>
</dbReference>
<dbReference type="GO" id="GO:0005741">
    <property type="term" value="C:mitochondrial outer membrane"/>
    <property type="evidence" value="ECO:0007669"/>
    <property type="project" value="TreeGrafter"/>
</dbReference>
<name>A0A820YG33_9BILA</name>
<dbReference type="EMBL" id="CAJOBG010060575">
    <property type="protein sequence ID" value="CAF4547533.1"/>
    <property type="molecule type" value="Genomic_DNA"/>
</dbReference>
<evidence type="ECO:0000256" key="1">
    <source>
        <dbReference type="ARBA" id="ARBA00004370"/>
    </source>
</evidence>
<evidence type="ECO:0000256" key="4">
    <source>
        <dbReference type="ARBA" id="ARBA00023054"/>
    </source>
</evidence>
<evidence type="ECO:0000313" key="8">
    <source>
        <dbReference type="EMBL" id="CAF4547533.1"/>
    </source>
</evidence>
<keyword evidence="4" id="KW-0175">Coiled coil</keyword>
<evidence type="ECO:0000256" key="3">
    <source>
        <dbReference type="ARBA" id="ARBA00022801"/>
    </source>
</evidence>
<dbReference type="PANTHER" id="PTHR10465">
    <property type="entry name" value="TRANSMEMBRANE GTPASE FZO1"/>
    <property type="match status" value="1"/>
</dbReference>
<dbReference type="SUPFAM" id="SSF52540">
    <property type="entry name" value="P-loop containing nucleoside triphosphate hydrolases"/>
    <property type="match status" value="1"/>
</dbReference>
<proteinExistence type="predicted"/>
<organism evidence="8 9">
    <name type="scientific">Rotaria magnacalcarata</name>
    <dbReference type="NCBI Taxonomy" id="392030"/>
    <lineage>
        <taxon>Eukaryota</taxon>
        <taxon>Metazoa</taxon>
        <taxon>Spiralia</taxon>
        <taxon>Gnathifera</taxon>
        <taxon>Rotifera</taxon>
        <taxon>Eurotatoria</taxon>
        <taxon>Bdelloidea</taxon>
        <taxon>Philodinida</taxon>
        <taxon>Philodinidae</taxon>
        <taxon>Rotaria</taxon>
    </lineage>
</organism>